<evidence type="ECO:0000256" key="5">
    <source>
        <dbReference type="ARBA" id="ARBA00022729"/>
    </source>
</evidence>
<dbReference type="GO" id="GO:0008283">
    <property type="term" value="P:cell population proliferation"/>
    <property type="evidence" value="ECO:0007669"/>
    <property type="project" value="InterPro"/>
</dbReference>
<evidence type="ECO:0000256" key="6">
    <source>
        <dbReference type="ARBA" id="ARBA00023157"/>
    </source>
</evidence>
<evidence type="ECO:0000256" key="2">
    <source>
        <dbReference type="ARBA" id="ARBA00005782"/>
    </source>
</evidence>
<dbReference type="GO" id="GO:0005179">
    <property type="term" value="F:hormone activity"/>
    <property type="evidence" value="ECO:0007669"/>
    <property type="project" value="UniProtKB-KW"/>
</dbReference>
<organism evidence="8 9">
    <name type="scientific">Knipowitschia caucasica</name>
    <name type="common">Caucasian dwarf goby</name>
    <name type="synonym">Pomatoschistus caucasicus</name>
    <dbReference type="NCBI Taxonomy" id="637954"/>
    <lineage>
        <taxon>Eukaryota</taxon>
        <taxon>Metazoa</taxon>
        <taxon>Chordata</taxon>
        <taxon>Craniata</taxon>
        <taxon>Vertebrata</taxon>
        <taxon>Euteleostomi</taxon>
        <taxon>Actinopterygii</taxon>
        <taxon>Neopterygii</taxon>
        <taxon>Teleostei</taxon>
        <taxon>Neoteleostei</taxon>
        <taxon>Acanthomorphata</taxon>
        <taxon>Gobiaria</taxon>
        <taxon>Gobiiformes</taxon>
        <taxon>Gobioidei</taxon>
        <taxon>Gobiidae</taxon>
        <taxon>Gobiinae</taxon>
        <taxon>Knipowitschia</taxon>
    </lineage>
</organism>
<evidence type="ECO:0000256" key="3">
    <source>
        <dbReference type="ARBA" id="ARBA00022525"/>
    </source>
</evidence>
<reference evidence="8 9" key="1">
    <citation type="submission" date="2024-04" db="EMBL/GenBank/DDBJ databases">
        <authorList>
            <person name="Waldvogel A.-M."/>
            <person name="Schoenle A."/>
        </authorList>
    </citation>
    <scope>NUCLEOTIDE SEQUENCE [LARGE SCALE GENOMIC DNA]</scope>
</reference>
<keyword evidence="5 7" id="KW-0732">Signal</keyword>
<protein>
    <recommendedName>
        <fullName evidence="10">Thrombopoietin</fullName>
    </recommendedName>
</protein>
<dbReference type="EMBL" id="OZ035832">
    <property type="protein sequence ID" value="CAL1571206.1"/>
    <property type="molecule type" value="Genomic_DNA"/>
</dbReference>
<accession>A0AAV2J480</accession>
<keyword evidence="6" id="KW-1015">Disulfide bond</keyword>
<keyword evidence="9" id="KW-1185">Reference proteome</keyword>
<dbReference type="InterPro" id="IPR009079">
    <property type="entry name" value="4_helix_cytokine-like_core"/>
</dbReference>
<evidence type="ECO:0000313" key="8">
    <source>
        <dbReference type="EMBL" id="CAL1571206.1"/>
    </source>
</evidence>
<dbReference type="InterPro" id="IPR003978">
    <property type="entry name" value="Thrombopoietin"/>
</dbReference>
<dbReference type="Proteomes" id="UP001497482">
    <property type="component" value="Chromosome 10"/>
</dbReference>
<dbReference type="GO" id="GO:0005125">
    <property type="term" value="F:cytokine activity"/>
    <property type="evidence" value="ECO:0007669"/>
    <property type="project" value="InterPro"/>
</dbReference>
<evidence type="ECO:0000256" key="4">
    <source>
        <dbReference type="ARBA" id="ARBA00022702"/>
    </source>
</evidence>
<name>A0AAV2J480_KNICA</name>
<sequence>MAYSSFVLLVMGVLSCPLPAAESRPEDFWCKPEVRANRRQSAEAAIDKMIDCQSSVDVQAAPVPCPFVGINHQRWNNLTVLERFSETVSDLQLLHEGLEDIKNVTSLSCRSLFEDIQLHMRNNRAILLRQIQNATAEASSPPQTCSGLTEALRRYQKLLLGKLELFVKSYGENICNEETTDSISNR</sequence>
<comment type="subcellular location">
    <subcellularLocation>
        <location evidence="1">Secreted</location>
    </subcellularLocation>
</comment>
<dbReference type="AlphaFoldDB" id="A0AAV2J480"/>
<dbReference type="Pfam" id="PF00758">
    <property type="entry name" value="EPO_TPO"/>
    <property type="match status" value="1"/>
</dbReference>
<comment type="similarity">
    <text evidence="2">Belongs to the EPO/TPO family.</text>
</comment>
<dbReference type="PANTHER" id="PTHR10560:SF0">
    <property type="entry name" value="THROMBOPOIETIN"/>
    <property type="match status" value="1"/>
</dbReference>
<proteinExistence type="inferred from homology"/>
<feature type="chain" id="PRO_5043449742" description="Thrombopoietin" evidence="7">
    <location>
        <begin position="24"/>
        <end position="186"/>
    </location>
</feature>
<keyword evidence="4" id="KW-0372">Hormone</keyword>
<keyword evidence="3" id="KW-0964">Secreted</keyword>
<dbReference type="Gene3D" id="1.20.1250.10">
    <property type="match status" value="1"/>
</dbReference>
<dbReference type="InterPro" id="IPR001323">
    <property type="entry name" value="EPO_TPO"/>
</dbReference>
<dbReference type="PANTHER" id="PTHR10560">
    <property type="entry name" value="THROMBOPOIETIN"/>
    <property type="match status" value="1"/>
</dbReference>
<evidence type="ECO:0008006" key="10">
    <source>
        <dbReference type="Google" id="ProtNLM"/>
    </source>
</evidence>
<dbReference type="SUPFAM" id="SSF47266">
    <property type="entry name" value="4-helical cytokines"/>
    <property type="match status" value="1"/>
</dbReference>
<evidence type="ECO:0000256" key="7">
    <source>
        <dbReference type="SAM" id="SignalP"/>
    </source>
</evidence>
<dbReference type="GO" id="GO:0005576">
    <property type="term" value="C:extracellular region"/>
    <property type="evidence" value="ECO:0007669"/>
    <property type="project" value="UniProtKB-SubCell"/>
</dbReference>
<evidence type="ECO:0000313" key="9">
    <source>
        <dbReference type="Proteomes" id="UP001497482"/>
    </source>
</evidence>
<gene>
    <name evidence="8" type="ORF">KC01_LOCUS3354</name>
</gene>
<feature type="signal peptide" evidence="7">
    <location>
        <begin position="1"/>
        <end position="23"/>
    </location>
</feature>
<evidence type="ECO:0000256" key="1">
    <source>
        <dbReference type="ARBA" id="ARBA00004613"/>
    </source>
</evidence>